<protein>
    <submittedName>
        <fullName evidence="4">SWIM zinc finger family protein</fullName>
    </submittedName>
</protein>
<dbReference type="PROSITE" id="PS50966">
    <property type="entry name" value="ZF_SWIM"/>
    <property type="match status" value="1"/>
</dbReference>
<feature type="region of interest" description="Disordered" evidence="2">
    <location>
        <begin position="125"/>
        <end position="145"/>
    </location>
</feature>
<sequence>MLERWTADQVLRLAPDAASQKAGSKLAAPGPWTGLGAGEICLQDAGDEGGKAAKSGVWGLCKGSGAKAYRTVVDLEGPAWSCTCPSRKLPCKHTLGLLLLWSADGVAETADAPDWATTWLTGRQERAKQRETRQANGPADPVAAQRRADEHAAKVADGVDKLGRWLADQVSTGLAGADRTGYAPFEAMAAAMVDAQAKGLARQLRHAATRPGSGEGWPGHLLEDYAAMWLLLRAHDRLGALDENDAALAATVRTRLGWDQKTADLVRRAAEQGSAVRDHWTVLGSRDSDDDKLTRREIWLRGEKSGRTAVVMAFGSSGQAPPLALPVGARLEADLVFHDAAAPLRAHLAERHGPPEPAEVPAGCGAEAAALAYAEALRAEPWLETWPVVLSDIAAVPDVLGWRVVSSDGFWLPVDRGRAHDDALWRLAAMSGGAGMTVFGEYGARGFAPVTAWHEGRAVPL</sequence>
<dbReference type="EMBL" id="BAABHS010000002">
    <property type="protein sequence ID" value="GAA4948900.1"/>
    <property type="molecule type" value="Genomic_DNA"/>
</dbReference>
<evidence type="ECO:0000256" key="2">
    <source>
        <dbReference type="SAM" id="MobiDB-lite"/>
    </source>
</evidence>
<feature type="domain" description="SWIM-type" evidence="3">
    <location>
        <begin position="69"/>
        <end position="102"/>
    </location>
</feature>
<keyword evidence="1" id="KW-0479">Metal-binding</keyword>
<dbReference type="RefSeq" id="WP_345673678.1">
    <property type="nucleotide sequence ID" value="NZ_BAABHS010000002.1"/>
</dbReference>
<evidence type="ECO:0000259" key="3">
    <source>
        <dbReference type="PROSITE" id="PS50966"/>
    </source>
</evidence>
<evidence type="ECO:0000313" key="5">
    <source>
        <dbReference type="Proteomes" id="UP001500466"/>
    </source>
</evidence>
<accession>A0ABP9GND2</accession>
<organism evidence="4 5">
    <name type="scientific">Yinghuangia aomiensis</name>
    <dbReference type="NCBI Taxonomy" id="676205"/>
    <lineage>
        <taxon>Bacteria</taxon>
        <taxon>Bacillati</taxon>
        <taxon>Actinomycetota</taxon>
        <taxon>Actinomycetes</taxon>
        <taxon>Kitasatosporales</taxon>
        <taxon>Streptomycetaceae</taxon>
        <taxon>Yinghuangia</taxon>
    </lineage>
</organism>
<keyword evidence="1" id="KW-0862">Zinc</keyword>
<keyword evidence="1" id="KW-0863">Zinc-finger</keyword>
<comment type="caution">
    <text evidence="4">The sequence shown here is derived from an EMBL/GenBank/DDBJ whole genome shotgun (WGS) entry which is preliminary data.</text>
</comment>
<dbReference type="Proteomes" id="UP001500466">
    <property type="component" value="Unassembled WGS sequence"/>
</dbReference>
<proteinExistence type="predicted"/>
<evidence type="ECO:0000256" key="1">
    <source>
        <dbReference type="PROSITE-ProRule" id="PRU00325"/>
    </source>
</evidence>
<dbReference type="InterPro" id="IPR007527">
    <property type="entry name" value="Znf_SWIM"/>
</dbReference>
<keyword evidence="5" id="KW-1185">Reference proteome</keyword>
<reference evidence="5" key="1">
    <citation type="journal article" date="2019" name="Int. J. Syst. Evol. Microbiol.">
        <title>The Global Catalogue of Microorganisms (GCM) 10K type strain sequencing project: providing services to taxonomists for standard genome sequencing and annotation.</title>
        <authorList>
            <consortium name="The Broad Institute Genomics Platform"/>
            <consortium name="The Broad Institute Genome Sequencing Center for Infectious Disease"/>
            <person name="Wu L."/>
            <person name="Ma J."/>
        </authorList>
    </citation>
    <scope>NUCLEOTIDE SEQUENCE [LARGE SCALE GENOMIC DNA]</scope>
    <source>
        <strain evidence="5">JCM 17986</strain>
    </source>
</reference>
<name>A0ABP9GND2_9ACTN</name>
<dbReference type="Pfam" id="PF04434">
    <property type="entry name" value="SWIM"/>
    <property type="match status" value="1"/>
</dbReference>
<gene>
    <name evidence="4" type="ORF">GCM10023205_06400</name>
</gene>
<evidence type="ECO:0000313" key="4">
    <source>
        <dbReference type="EMBL" id="GAA4948900.1"/>
    </source>
</evidence>